<dbReference type="Proteomes" id="UP000664203">
    <property type="component" value="Unassembled WGS sequence"/>
</dbReference>
<gene>
    <name evidence="3" type="ORF">ALECFALPRED_002118</name>
</gene>
<sequence>MPSYINNLLLLVSSASALSPMLQARQAQVSGVATFNDFKAQGHTVCSNTPRKNASPHTRTPNTSYPTTLLHANTFHHTAEGVYGTAVSDIASFITGITCGAGNGNTGNDMSKCNSSGDPIPGYEGPSCTNVPCGTCYKVTPNGGYDGASVGQGQPITVMIFDVCPAEHAQNYCKAWKPAPANDPKQTCEASGENELDIDTTAYSTLTGGLTAGSGPNMNILISGPVPCTPA</sequence>
<dbReference type="EMBL" id="CAJPDR010000156">
    <property type="protein sequence ID" value="CAF9922529.1"/>
    <property type="molecule type" value="Genomic_DNA"/>
</dbReference>
<dbReference type="OrthoDB" id="623670at2759"/>
<dbReference type="SUPFAM" id="SSF50685">
    <property type="entry name" value="Barwin-like endoglucanases"/>
    <property type="match status" value="1"/>
</dbReference>
<dbReference type="AlphaFoldDB" id="A0A8H3FFH0"/>
<reference evidence="3" key="1">
    <citation type="submission" date="2021-03" db="EMBL/GenBank/DDBJ databases">
        <authorList>
            <person name="Tagirdzhanova G."/>
        </authorList>
    </citation>
    <scope>NUCLEOTIDE SEQUENCE</scope>
</reference>
<evidence type="ECO:0000256" key="2">
    <source>
        <dbReference type="SAM" id="SignalP"/>
    </source>
</evidence>
<evidence type="ECO:0000313" key="4">
    <source>
        <dbReference type="Proteomes" id="UP000664203"/>
    </source>
</evidence>
<comment type="caution">
    <text evidence="3">The sequence shown here is derived from an EMBL/GenBank/DDBJ whole genome shotgun (WGS) entry which is preliminary data.</text>
</comment>
<protein>
    <submittedName>
        <fullName evidence="3">Uncharacterized protein</fullName>
    </submittedName>
</protein>
<evidence type="ECO:0000313" key="3">
    <source>
        <dbReference type="EMBL" id="CAF9922529.1"/>
    </source>
</evidence>
<dbReference type="Gene3D" id="2.40.40.10">
    <property type="entry name" value="RlpA-like domain"/>
    <property type="match status" value="1"/>
</dbReference>
<dbReference type="InterPro" id="IPR036908">
    <property type="entry name" value="RlpA-like_sf"/>
</dbReference>
<feature type="chain" id="PRO_5034626903" evidence="2">
    <location>
        <begin position="18"/>
        <end position="231"/>
    </location>
</feature>
<accession>A0A8H3FFH0</accession>
<feature type="signal peptide" evidence="2">
    <location>
        <begin position="1"/>
        <end position="17"/>
    </location>
</feature>
<keyword evidence="4" id="KW-1185">Reference proteome</keyword>
<name>A0A8H3FFH0_9LECA</name>
<organism evidence="3 4">
    <name type="scientific">Alectoria fallacina</name>
    <dbReference type="NCBI Taxonomy" id="1903189"/>
    <lineage>
        <taxon>Eukaryota</taxon>
        <taxon>Fungi</taxon>
        <taxon>Dikarya</taxon>
        <taxon>Ascomycota</taxon>
        <taxon>Pezizomycotina</taxon>
        <taxon>Lecanoromycetes</taxon>
        <taxon>OSLEUM clade</taxon>
        <taxon>Lecanoromycetidae</taxon>
        <taxon>Lecanorales</taxon>
        <taxon>Lecanorineae</taxon>
        <taxon>Parmeliaceae</taxon>
        <taxon>Alectoria</taxon>
    </lineage>
</organism>
<proteinExistence type="predicted"/>
<evidence type="ECO:0000256" key="1">
    <source>
        <dbReference type="SAM" id="MobiDB-lite"/>
    </source>
</evidence>
<keyword evidence="2" id="KW-0732">Signal</keyword>
<feature type="region of interest" description="Disordered" evidence="1">
    <location>
        <begin position="46"/>
        <end position="65"/>
    </location>
</feature>